<evidence type="ECO:0000259" key="1">
    <source>
        <dbReference type="SMART" id="SM00245"/>
    </source>
</evidence>
<dbReference type="GO" id="GO:0008236">
    <property type="term" value="F:serine-type peptidase activity"/>
    <property type="evidence" value="ECO:0007669"/>
    <property type="project" value="InterPro"/>
</dbReference>
<dbReference type="PANTHER" id="PTHR11261:SF3">
    <property type="entry name" value="RETINOL-BINDING PROTEIN 3"/>
    <property type="match status" value="1"/>
</dbReference>
<accession>A0A1U7JBD0</accession>
<dbReference type="InterPro" id="IPR005151">
    <property type="entry name" value="Tail-specific_protease"/>
</dbReference>
<reference evidence="2 3" key="1">
    <citation type="submission" date="2016-11" db="EMBL/GenBank/DDBJ databases">
        <title>Draft Genome Sequences of Nine Cyanobacterial Strains from Diverse Habitats.</title>
        <authorList>
            <person name="Zhu T."/>
            <person name="Hou S."/>
            <person name="Lu X."/>
            <person name="Hess W.R."/>
        </authorList>
    </citation>
    <scope>NUCLEOTIDE SEQUENCE [LARGE SCALE GENOMIC DNA]</scope>
    <source>
        <strain evidence="2 3">NIES-30</strain>
    </source>
</reference>
<dbReference type="InterPro" id="IPR029045">
    <property type="entry name" value="ClpP/crotonase-like_dom_sf"/>
</dbReference>
<organism evidence="2 3">
    <name type="scientific">Phormidium tenue NIES-30</name>
    <dbReference type="NCBI Taxonomy" id="549789"/>
    <lineage>
        <taxon>Bacteria</taxon>
        <taxon>Bacillati</taxon>
        <taxon>Cyanobacteriota</taxon>
        <taxon>Cyanophyceae</taxon>
        <taxon>Oscillatoriophycideae</taxon>
        <taxon>Oscillatoriales</taxon>
        <taxon>Oscillatoriaceae</taxon>
        <taxon>Phormidium</taxon>
    </lineage>
</organism>
<feature type="domain" description="Tail specific protease" evidence="1">
    <location>
        <begin position="99"/>
        <end position="297"/>
    </location>
</feature>
<comment type="caution">
    <text evidence="2">The sequence shown here is derived from an EMBL/GenBank/DDBJ whole genome shotgun (WGS) entry which is preliminary data.</text>
</comment>
<dbReference type="Pfam" id="PF11918">
    <property type="entry name" value="Peptidase_S41_N"/>
    <property type="match status" value="1"/>
</dbReference>
<gene>
    <name evidence="2" type="ORF">NIES30_02760</name>
</gene>
<dbReference type="Proteomes" id="UP000185557">
    <property type="component" value="Unassembled WGS sequence"/>
</dbReference>
<sequence>MAVSGSNPGEIVLDADAIEAVLGALVTQLDAYVFPEVAEKIQADLEQRLESGGYGDISGGQQLADTLTAQLQQMSGDRNLRLHFSPAPLPHIEPDVTPSTEEIERQYQASRRRNFDFNKVERLPGNVGYIQLFSFEPPEFAGDTLAAAMTLVAHTDALIFDLRHNQGGSPAMVALLCSYLLPAHPPVHLNDLYWSETDETHQWWTVPYVPGQRYLDKPVFALTSPETFSAAEEFAYNLQVLKRGAVVGETTRGGANPGRGFRLHDHFWVFMPTGQAINPTTGKNWDGTGVIPTVKVPAETALDTAHLMALNHLMEAEPKGVARRELEETLPRVERSLQQKRQDLIANLGGPT</sequence>
<dbReference type="STRING" id="549789.NIES30_02760"/>
<dbReference type="OrthoDB" id="6397760at2"/>
<evidence type="ECO:0000313" key="3">
    <source>
        <dbReference type="Proteomes" id="UP000185557"/>
    </source>
</evidence>
<proteinExistence type="predicted"/>
<dbReference type="Gene3D" id="3.90.226.10">
    <property type="entry name" value="2-enoyl-CoA Hydratase, Chain A, domain 1"/>
    <property type="match status" value="1"/>
</dbReference>
<dbReference type="SMART" id="SM00245">
    <property type="entry name" value="TSPc"/>
    <property type="match status" value="1"/>
</dbReference>
<dbReference type="AlphaFoldDB" id="A0A1U7JBD0"/>
<dbReference type="Pfam" id="PF03572">
    <property type="entry name" value="Peptidase_S41"/>
    <property type="match status" value="1"/>
</dbReference>
<dbReference type="Gene3D" id="3.30.750.44">
    <property type="match status" value="1"/>
</dbReference>
<dbReference type="CDD" id="cd07563">
    <property type="entry name" value="Peptidase_S41_IRBP"/>
    <property type="match status" value="1"/>
</dbReference>
<name>A0A1U7JBD0_9CYAN</name>
<evidence type="ECO:0000313" key="2">
    <source>
        <dbReference type="EMBL" id="OKH51010.1"/>
    </source>
</evidence>
<dbReference type="EMBL" id="MRCG01000001">
    <property type="protein sequence ID" value="OKH51010.1"/>
    <property type="molecule type" value="Genomic_DNA"/>
</dbReference>
<dbReference type="PANTHER" id="PTHR11261">
    <property type="entry name" value="INTERPHOTORECEPTOR RETINOID-BINDING PROTEIN"/>
    <property type="match status" value="1"/>
</dbReference>
<protein>
    <submittedName>
        <fullName evidence="2">Peptidase</fullName>
    </submittedName>
</protein>
<keyword evidence="3" id="KW-1185">Reference proteome</keyword>
<dbReference type="SUPFAM" id="SSF52096">
    <property type="entry name" value="ClpP/crotonase"/>
    <property type="match status" value="1"/>
</dbReference>
<dbReference type="GO" id="GO:0006508">
    <property type="term" value="P:proteolysis"/>
    <property type="evidence" value="ECO:0007669"/>
    <property type="project" value="InterPro"/>
</dbReference>
<dbReference type="RefSeq" id="WP_073606823.1">
    <property type="nucleotide sequence ID" value="NZ_MRCG01000001.1"/>
</dbReference>